<gene>
    <name evidence="1" type="ORF">AALB_1506</name>
</gene>
<dbReference type="STRING" id="1331007.AALB_1506"/>
<dbReference type="EMBL" id="BARX01000008">
    <property type="protein sequence ID" value="GAD01426.1"/>
    <property type="molecule type" value="Genomic_DNA"/>
</dbReference>
<reference evidence="1" key="1">
    <citation type="journal article" date="2013" name="Genome Announc.">
        <title>Draft Genome Sequence of Agarivorans albus Strain MKT 106T, an Agarolytic Marine Bacterium.</title>
        <authorList>
            <person name="Yasuike M."/>
            <person name="Nakamura Y."/>
            <person name="Kai W."/>
            <person name="Fujiwara A."/>
            <person name="Fukui Y."/>
            <person name="Satomi M."/>
            <person name="Sano M."/>
        </authorList>
    </citation>
    <scope>NUCLEOTIDE SEQUENCE [LARGE SCALE GENOMIC DNA]</scope>
</reference>
<keyword evidence="2" id="KW-1185">Reference proteome</keyword>
<organism evidence="1 2">
    <name type="scientific">Agarivorans albus MKT 106</name>
    <dbReference type="NCBI Taxonomy" id="1331007"/>
    <lineage>
        <taxon>Bacteria</taxon>
        <taxon>Pseudomonadati</taxon>
        <taxon>Pseudomonadota</taxon>
        <taxon>Gammaproteobacteria</taxon>
        <taxon>Alteromonadales</taxon>
        <taxon>Alteromonadaceae</taxon>
        <taxon>Agarivorans</taxon>
    </lineage>
</organism>
<dbReference type="Pfam" id="PF07148">
    <property type="entry name" value="MalM"/>
    <property type="match status" value="1"/>
</dbReference>
<dbReference type="AlphaFoldDB" id="R9PSX4"/>
<sequence>MPDLGEDIPITLEAQIGETVFAPTVALLNENFEVLRVLTADFFKYVEAKHFKPNMLAATFKIRLASGLPEERERYMIVYTTDQSLSDETQIVHPARTYAKAQAKADPGLPDPLIPHSAMGMVNMTFNSANSSVFSDQAWFGGKKEEPLPSPSSQGTVAAASSAGAAVAVSSTNSSGTDNRTLKKAMLPETEAFYNKLIEDMINNDEVEKALKLVEEAEYAGSRSARNTFIEAVKNK</sequence>
<dbReference type="GO" id="GO:0008643">
    <property type="term" value="P:carbohydrate transport"/>
    <property type="evidence" value="ECO:0007669"/>
    <property type="project" value="InterPro"/>
</dbReference>
<comment type="caution">
    <text evidence="1">The sequence shown here is derived from an EMBL/GenBank/DDBJ whole genome shotgun (WGS) entry which is preliminary data.</text>
</comment>
<dbReference type="Proteomes" id="UP000014461">
    <property type="component" value="Unassembled WGS sequence"/>
</dbReference>
<accession>R9PSX4</accession>
<dbReference type="GO" id="GO:0042597">
    <property type="term" value="C:periplasmic space"/>
    <property type="evidence" value="ECO:0007669"/>
    <property type="project" value="InterPro"/>
</dbReference>
<name>R9PSX4_AGAAL</name>
<evidence type="ECO:0000313" key="2">
    <source>
        <dbReference type="Proteomes" id="UP000014461"/>
    </source>
</evidence>
<dbReference type="InterPro" id="IPR010794">
    <property type="entry name" value="MalM"/>
</dbReference>
<proteinExistence type="predicted"/>
<protein>
    <submittedName>
        <fullName evidence="1">Maltose operon periplasmic protein MalM</fullName>
    </submittedName>
</protein>
<evidence type="ECO:0000313" key="1">
    <source>
        <dbReference type="EMBL" id="GAD01426.1"/>
    </source>
</evidence>